<organism evidence="1">
    <name type="scientific">marine sediment metagenome</name>
    <dbReference type="NCBI Taxonomy" id="412755"/>
    <lineage>
        <taxon>unclassified sequences</taxon>
        <taxon>metagenomes</taxon>
        <taxon>ecological metagenomes</taxon>
    </lineage>
</organism>
<dbReference type="EMBL" id="LAZR01004236">
    <property type="protein sequence ID" value="KKN10524.1"/>
    <property type="molecule type" value="Genomic_DNA"/>
</dbReference>
<proteinExistence type="predicted"/>
<reference evidence="1" key="1">
    <citation type="journal article" date="2015" name="Nature">
        <title>Complex archaea that bridge the gap between prokaryotes and eukaryotes.</title>
        <authorList>
            <person name="Spang A."/>
            <person name="Saw J.H."/>
            <person name="Jorgensen S.L."/>
            <person name="Zaremba-Niedzwiedzka K."/>
            <person name="Martijn J."/>
            <person name="Lind A.E."/>
            <person name="van Eijk R."/>
            <person name="Schleper C."/>
            <person name="Guy L."/>
            <person name="Ettema T.J."/>
        </authorList>
    </citation>
    <scope>NUCLEOTIDE SEQUENCE</scope>
</reference>
<dbReference type="AlphaFoldDB" id="A0A0F9MXX4"/>
<sequence>MLTYLAAIWDQLTDFFRVGLLRLKTYLSFGTPGSERLP</sequence>
<gene>
    <name evidence="1" type="ORF">LCGC14_1035690</name>
</gene>
<name>A0A0F9MXX4_9ZZZZ</name>
<comment type="caution">
    <text evidence="1">The sequence shown here is derived from an EMBL/GenBank/DDBJ whole genome shotgun (WGS) entry which is preliminary data.</text>
</comment>
<evidence type="ECO:0000313" key="1">
    <source>
        <dbReference type="EMBL" id="KKN10524.1"/>
    </source>
</evidence>
<accession>A0A0F9MXX4</accession>
<protein>
    <submittedName>
        <fullName evidence="1">Uncharacterized protein</fullName>
    </submittedName>
</protein>